<reference evidence="2 3" key="1">
    <citation type="submission" date="2022-03" db="EMBL/GenBank/DDBJ databases">
        <title>Genome sequencing of Neisseria macacae.</title>
        <authorList>
            <person name="Baek M.-G."/>
        </authorList>
    </citation>
    <scope>NUCLEOTIDE SEQUENCE [LARGE SCALE GENOMIC DNA]</scope>
    <source>
        <strain evidence="2 3">ATCC 33926</strain>
    </source>
</reference>
<accession>A0ABY3Y7A7</accession>
<evidence type="ECO:0000313" key="3">
    <source>
        <dbReference type="Proteomes" id="UP000829455"/>
    </source>
</evidence>
<keyword evidence="1" id="KW-0732">Signal</keyword>
<feature type="signal peptide" evidence="1">
    <location>
        <begin position="1"/>
        <end position="17"/>
    </location>
</feature>
<dbReference type="Proteomes" id="UP000829455">
    <property type="component" value="Chromosome"/>
</dbReference>
<dbReference type="RefSeq" id="WP_242925958.1">
    <property type="nucleotide sequence ID" value="NZ_CP094241.1"/>
</dbReference>
<organism evidence="2 3">
    <name type="scientific">Neisseria macacae ATCC 33926</name>
    <dbReference type="NCBI Taxonomy" id="997348"/>
    <lineage>
        <taxon>Bacteria</taxon>
        <taxon>Pseudomonadati</taxon>
        <taxon>Pseudomonadota</taxon>
        <taxon>Betaproteobacteria</taxon>
        <taxon>Neisseriales</taxon>
        <taxon>Neisseriaceae</taxon>
        <taxon>Neisseria</taxon>
    </lineage>
</organism>
<proteinExistence type="predicted"/>
<name>A0ABY3Y7A7_9NEIS</name>
<sequence length="190" mass="22173">MKKIVLLFFIYSSFAMAEQNIFPVHEVQHLLGYGQLEFLKPNKKNIFMRYTMKNKGIKTYSLQDGCYQKDKVDNCVSEMVYLESSPDGKYSIFMHIEGGMVEDLEENSSHYHETNNILILNHKSGCLVMAPSKYYVNWKGKHTLSDGDGDRDIDLNKYFRGIPIFYRNNKLDAENYYGVDNVNSCRKFQL</sequence>
<evidence type="ECO:0000256" key="1">
    <source>
        <dbReference type="SAM" id="SignalP"/>
    </source>
</evidence>
<protein>
    <submittedName>
        <fullName evidence="2">Uncharacterized protein</fullName>
    </submittedName>
</protein>
<dbReference type="EMBL" id="CP094241">
    <property type="protein sequence ID" value="UNV85098.1"/>
    <property type="molecule type" value="Genomic_DNA"/>
</dbReference>
<evidence type="ECO:0000313" key="2">
    <source>
        <dbReference type="EMBL" id="UNV85098.1"/>
    </source>
</evidence>
<feature type="chain" id="PRO_5045974898" evidence="1">
    <location>
        <begin position="18"/>
        <end position="190"/>
    </location>
</feature>
<keyword evidence="3" id="KW-1185">Reference proteome</keyword>
<gene>
    <name evidence="2" type="ORF">MON40_00750</name>
</gene>